<gene>
    <name evidence="3" type="ORF">IW15_00250</name>
</gene>
<evidence type="ECO:0000259" key="2">
    <source>
        <dbReference type="Pfam" id="PF20243"/>
    </source>
</evidence>
<dbReference type="RefSeq" id="WP_034708314.1">
    <property type="nucleotide sequence ID" value="NZ_JPRH01000001.1"/>
</dbReference>
<organism evidence="3 4">
    <name type="scientific">Chryseobacterium soli</name>
    <dbReference type="NCBI Taxonomy" id="445961"/>
    <lineage>
        <taxon>Bacteria</taxon>
        <taxon>Pseudomonadati</taxon>
        <taxon>Bacteroidota</taxon>
        <taxon>Flavobacteriia</taxon>
        <taxon>Flavobacteriales</taxon>
        <taxon>Weeksellaceae</taxon>
        <taxon>Chryseobacterium group</taxon>
        <taxon>Chryseobacterium</taxon>
    </lineage>
</organism>
<reference evidence="3 4" key="1">
    <citation type="submission" date="2014-07" db="EMBL/GenBank/DDBJ databases">
        <title>Genome of Chryseobacterium soli DSM 19298.</title>
        <authorList>
            <person name="Stropko S.J."/>
            <person name="Pipes S.E."/>
            <person name="Newman J."/>
        </authorList>
    </citation>
    <scope>NUCLEOTIDE SEQUENCE [LARGE SCALE GENOMIC DNA]</scope>
    <source>
        <strain evidence="3 4">DSM 19298</strain>
    </source>
</reference>
<dbReference type="eggNOG" id="ENOG502ZB53">
    <property type="taxonomic scope" value="Bacteria"/>
</dbReference>
<feature type="signal peptide" evidence="1">
    <location>
        <begin position="1"/>
        <end position="25"/>
    </location>
</feature>
<feature type="chain" id="PRO_5001802389" description="Copper-binding protein MbnP-like domain-containing protein" evidence="1">
    <location>
        <begin position="26"/>
        <end position="275"/>
    </location>
</feature>
<comment type="caution">
    <text evidence="3">The sequence shown here is derived from an EMBL/GenBank/DDBJ whole genome shotgun (WGS) entry which is preliminary data.</text>
</comment>
<protein>
    <recommendedName>
        <fullName evidence="2">Copper-binding protein MbnP-like domain-containing protein</fullName>
    </recommendedName>
</protein>
<evidence type="ECO:0000313" key="3">
    <source>
        <dbReference type="EMBL" id="KFF13919.1"/>
    </source>
</evidence>
<dbReference type="Pfam" id="PF20243">
    <property type="entry name" value="MbnP"/>
    <property type="match status" value="1"/>
</dbReference>
<dbReference type="EMBL" id="JPRH01000001">
    <property type="protein sequence ID" value="KFF13919.1"/>
    <property type="molecule type" value="Genomic_DNA"/>
</dbReference>
<keyword evidence="1" id="KW-0732">Signal</keyword>
<dbReference type="AlphaFoldDB" id="A0A086AB55"/>
<name>A0A086AB55_9FLAO</name>
<dbReference type="Proteomes" id="UP000028705">
    <property type="component" value="Unassembled WGS sequence"/>
</dbReference>
<sequence>MKIYKFLSLLFVAIALLTLSSCRNNNDDEILDTTPGNLQLKFENGFNNLGDIVLNQTIQTSLNGQKHQFSTLKYVISNITLIDENGGEFKYHYNDPDNGAFIVDQSEAVAGINYINLKEIPKNNYKKVRIGLGISQSAYFLGQNGQGVFWQKAKTSGMAWSWAAGYIFTKFEGKYGTSSAATEFMNHCGNMGNTSANNTADLYREITLDFPTTARVSKEITPSVHILADLNQYLSGQTSLTLDNSNDMAMGSNQHLVNVTNNVSKMFKVDHVHND</sequence>
<dbReference type="STRING" id="445961.IW15_00250"/>
<accession>A0A086AB55</accession>
<evidence type="ECO:0000256" key="1">
    <source>
        <dbReference type="SAM" id="SignalP"/>
    </source>
</evidence>
<dbReference type="InterPro" id="IPR046863">
    <property type="entry name" value="MbnP-like_dom"/>
</dbReference>
<proteinExistence type="predicted"/>
<dbReference type="OrthoDB" id="1422031at2"/>
<feature type="domain" description="Copper-binding protein MbnP-like" evidence="2">
    <location>
        <begin position="36"/>
        <end position="241"/>
    </location>
</feature>
<keyword evidence="4" id="KW-1185">Reference proteome</keyword>
<evidence type="ECO:0000313" key="4">
    <source>
        <dbReference type="Proteomes" id="UP000028705"/>
    </source>
</evidence>
<dbReference type="PROSITE" id="PS51257">
    <property type="entry name" value="PROKAR_LIPOPROTEIN"/>
    <property type="match status" value="1"/>
</dbReference>